<feature type="domain" description="SnoaL-like" evidence="1">
    <location>
        <begin position="77"/>
        <end position="123"/>
    </location>
</feature>
<comment type="caution">
    <text evidence="2">The sequence shown here is derived from an EMBL/GenBank/DDBJ whole genome shotgun (WGS) entry which is preliminary data.</text>
</comment>
<dbReference type="Gene3D" id="3.10.450.50">
    <property type="match status" value="1"/>
</dbReference>
<dbReference type="Proteomes" id="UP000008383">
    <property type="component" value="Unassembled WGS sequence"/>
</dbReference>
<name>D4D3W5_TRIVH</name>
<evidence type="ECO:0000313" key="3">
    <source>
        <dbReference type="Proteomes" id="UP000008383"/>
    </source>
</evidence>
<dbReference type="HOGENOM" id="CLU_1876949_0_0_1"/>
<sequence>MPVTTPEMNEFASNYLDYLVERKLDEVSTTSIDDSNTQYTGIHSGLGPPDMSLEEAVDHLRTVPPSKFFDHNPQGWYEGDVAWWILFPWSKMPVGGEIHLRVTLIARRVDGQWKAVHWHVSEAVDRAAEFGETPRQ</sequence>
<dbReference type="EMBL" id="ACYE01000094">
    <property type="protein sequence ID" value="EFE43461.1"/>
    <property type="molecule type" value="Genomic_DNA"/>
</dbReference>
<evidence type="ECO:0000313" key="2">
    <source>
        <dbReference type="EMBL" id="EFE43461.1"/>
    </source>
</evidence>
<dbReference type="Pfam" id="PF13474">
    <property type="entry name" value="SnoaL_3"/>
    <property type="match status" value="1"/>
</dbReference>
<dbReference type="SUPFAM" id="SSF54427">
    <property type="entry name" value="NTF2-like"/>
    <property type="match status" value="1"/>
</dbReference>
<evidence type="ECO:0000259" key="1">
    <source>
        <dbReference type="Pfam" id="PF13474"/>
    </source>
</evidence>
<organism evidence="2 3">
    <name type="scientific">Trichophyton verrucosum (strain HKI 0517)</name>
    <dbReference type="NCBI Taxonomy" id="663202"/>
    <lineage>
        <taxon>Eukaryota</taxon>
        <taxon>Fungi</taxon>
        <taxon>Dikarya</taxon>
        <taxon>Ascomycota</taxon>
        <taxon>Pezizomycotina</taxon>
        <taxon>Eurotiomycetes</taxon>
        <taxon>Eurotiomycetidae</taxon>
        <taxon>Onygenales</taxon>
        <taxon>Arthrodermataceae</taxon>
        <taxon>Trichophyton</taxon>
    </lineage>
</organism>
<accession>D4D3W5</accession>
<dbReference type="RefSeq" id="XP_003024079.1">
    <property type="nucleotide sequence ID" value="XM_003024033.1"/>
</dbReference>
<dbReference type="InterPro" id="IPR037401">
    <property type="entry name" value="SnoaL-like"/>
</dbReference>
<proteinExistence type="predicted"/>
<protein>
    <recommendedName>
        <fullName evidence="1">SnoaL-like domain-containing protein</fullName>
    </recommendedName>
</protein>
<keyword evidence="3" id="KW-1185">Reference proteome</keyword>
<dbReference type="AlphaFoldDB" id="D4D3W5"/>
<dbReference type="GeneID" id="9582771"/>
<dbReference type="InterPro" id="IPR032710">
    <property type="entry name" value="NTF2-like_dom_sf"/>
</dbReference>
<dbReference type="KEGG" id="tve:TRV_01778"/>
<gene>
    <name evidence="2" type="ORF">TRV_01778</name>
</gene>
<reference evidence="3" key="1">
    <citation type="journal article" date="2011" name="Genome Biol.">
        <title>Comparative and functional genomics provide insights into the pathogenicity of dermatophytic fungi.</title>
        <authorList>
            <person name="Burmester A."/>
            <person name="Shelest E."/>
            <person name="Gloeckner G."/>
            <person name="Heddergott C."/>
            <person name="Schindler S."/>
            <person name="Staib P."/>
            <person name="Heidel A."/>
            <person name="Felder M."/>
            <person name="Petzold A."/>
            <person name="Szafranski K."/>
            <person name="Feuermann M."/>
            <person name="Pedruzzi I."/>
            <person name="Priebe S."/>
            <person name="Groth M."/>
            <person name="Winkler R."/>
            <person name="Li W."/>
            <person name="Kniemeyer O."/>
            <person name="Schroeckh V."/>
            <person name="Hertweck C."/>
            <person name="Hube B."/>
            <person name="White T.C."/>
            <person name="Platzer M."/>
            <person name="Guthke R."/>
            <person name="Heitman J."/>
            <person name="Woestemeyer J."/>
            <person name="Zipfel P.F."/>
            <person name="Monod M."/>
            <person name="Brakhage A.A."/>
        </authorList>
    </citation>
    <scope>NUCLEOTIDE SEQUENCE [LARGE SCALE GENOMIC DNA]</scope>
    <source>
        <strain evidence="3">HKI 0517</strain>
    </source>
</reference>